<comment type="caution">
    <text evidence="1">The sequence shown here is derived from an EMBL/GenBank/DDBJ whole genome shotgun (WGS) entry which is preliminary data.</text>
</comment>
<protein>
    <submittedName>
        <fullName evidence="1">GNAT family N-acetyltransferase</fullName>
    </submittedName>
</protein>
<keyword evidence="2" id="KW-1185">Reference proteome</keyword>
<organism evidence="1 2">
    <name type="scientific">Petralouisia muris</name>
    <dbReference type="NCBI Taxonomy" id="3032872"/>
    <lineage>
        <taxon>Bacteria</taxon>
        <taxon>Bacillati</taxon>
        <taxon>Bacillota</taxon>
        <taxon>Clostridia</taxon>
        <taxon>Lachnospirales</taxon>
        <taxon>Lachnospiraceae</taxon>
        <taxon>Petralouisia</taxon>
    </lineage>
</organism>
<dbReference type="Proteomes" id="UP000304953">
    <property type="component" value="Unassembled WGS sequence"/>
</dbReference>
<evidence type="ECO:0000313" key="1">
    <source>
        <dbReference type="EMBL" id="TGY91534.1"/>
    </source>
</evidence>
<name>A0AC61RRE2_9FIRM</name>
<evidence type="ECO:0000313" key="2">
    <source>
        <dbReference type="Proteomes" id="UP000304953"/>
    </source>
</evidence>
<gene>
    <name evidence="1" type="ORF">E5329_20590</name>
</gene>
<proteinExistence type="predicted"/>
<sequence length="265" mass="30401">MMIYKIEKKQMDRIAPLYAGWDESLIWSCLQGCMGEAWADSIKQPSAARILLADFCFFAGKANQALVTEEISNQVREFVIMVPPLDETGESWAREIEQAYGENCRRVERYAIKKEPGVFDREHLRRLAESLPEDYEVKLIDEEIFTQTRKSQWSVDFTSQFADYEDYRRRGLGAAVLYQGELAAGASSYTVYREGIEVEIGTRADCRRRGLASACGARLILECMERGLYPSWDAQNLWSVKLAEKLGYHFDRAYPAYEVYKLSGS</sequence>
<accession>A0AC61RRE2</accession>
<reference evidence="1" key="1">
    <citation type="submission" date="2019-04" db="EMBL/GenBank/DDBJ databases">
        <title>Microbes associate with the intestines of laboratory mice.</title>
        <authorList>
            <person name="Navarre W."/>
            <person name="Wong E."/>
            <person name="Huang K."/>
            <person name="Tropini C."/>
            <person name="Ng K."/>
            <person name="Yu B."/>
        </authorList>
    </citation>
    <scope>NUCLEOTIDE SEQUENCE</scope>
    <source>
        <strain evidence="1">NM01_1-7b</strain>
    </source>
</reference>
<dbReference type="EMBL" id="SRYA01000054">
    <property type="protein sequence ID" value="TGY91534.1"/>
    <property type="molecule type" value="Genomic_DNA"/>
</dbReference>